<evidence type="ECO:0000313" key="2">
    <source>
        <dbReference type="Proteomes" id="UP000805649"/>
    </source>
</evidence>
<protein>
    <submittedName>
        <fullName evidence="1">Uncharacterized protein</fullName>
    </submittedName>
</protein>
<dbReference type="Proteomes" id="UP000805649">
    <property type="component" value="Unassembled WGS sequence"/>
</dbReference>
<accession>A0ACC3YBQ5</accession>
<organism evidence="1 2">
    <name type="scientific">Colletotrichum truncatum</name>
    <name type="common">Anthracnose fungus</name>
    <name type="synonym">Colletotrichum capsici</name>
    <dbReference type="NCBI Taxonomy" id="5467"/>
    <lineage>
        <taxon>Eukaryota</taxon>
        <taxon>Fungi</taxon>
        <taxon>Dikarya</taxon>
        <taxon>Ascomycota</taxon>
        <taxon>Pezizomycotina</taxon>
        <taxon>Sordariomycetes</taxon>
        <taxon>Hypocreomycetidae</taxon>
        <taxon>Glomerellales</taxon>
        <taxon>Glomerellaceae</taxon>
        <taxon>Colletotrichum</taxon>
        <taxon>Colletotrichum truncatum species complex</taxon>
    </lineage>
</organism>
<proteinExistence type="predicted"/>
<dbReference type="EMBL" id="VUJX02000020">
    <property type="protein sequence ID" value="KAL0929273.1"/>
    <property type="molecule type" value="Genomic_DNA"/>
</dbReference>
<comment type="caution">
    <text evidence="1">The sequence shown here is derived from an EMBL/GenBank/DDBJ whole genome shotgun (WGS) entry which is preliminary data.</text>
</comment>
<name>A0ACC3YBQ5_COLTU</name>
<gene>
    <name evidence="1" type="ORF">CTRU02_215814</name>
</gene>
<evidence type="ECO:0000313" key="1">
    <source>
        <dbReference type="EMBL" id="KAL0929273.1"/>
    </source>
</evidence>
<keyword evidence="2" id="KW-1185">Reference proteome</keyword>
<sequence>MGISQQGKDGNHLATADTKGHEQSIPPQQLPQFESPNLSTPSTPQILETFPLRDTDCDSAYDDGHIDTANLSHYDRKSKESFDLTDANRIIARYQSAIEAARCCYDSESPLRLSVKIVELPFLKSTLLQAKPSRFAYNYNTQIAELEMTESLLHQLCCRGLDNLIQQALNRLLEHLRRLLDSHNAIKHKAGDINPAVDDALRDTIRRLKNVYSSGTSTVFVPGSWEAQPDVAFSEHTTQPWADRLPSIVGEVAYSQTAADAECKALSYVTKGVRSDCSSRIRLVIILDICHSSQGESATVGVVAAANDQIIDSPPAWVMRRCEFYREGALQQPEGEIHLFASDFLAAIDGLPCELRRNCAAGKDADASSSCSHSIGHATITFEDLRGVMMEACRIMRPV</sequence>
<reference evidence="1 2" key="1">
    <citation type="journal article" date="2020" name="Phytopathology">
        <title>Genome Sequence Resources of Colletotrichum truncatum, C. plurivorum, C. musicola, and C. sojae: Four Species Pathogenic to Soybean (Glycine max).</title>
        <authorList>
            <person name="Rogerio F."/>
            <person name="Boufleur T.R."/>
            <person name="Ciampi-Guillardi M."/>
            <person name="Sukno S.A."/>
            <person name="Thon M.R."/>
            <person name="Massola Junior N.S."/>
            <person name="Baroncelli R."/>
        </authorList>
    </citation>
    <scope>NUCLEOTIDE SEQUENCE [LARGE SCALE GENOMIC DNA]</scope>
    <source>
        <strain evidence="1 2">CMES1059</strain>
    </source>
</reference>